<evidence type="ECO:0000259" key="1">
    <source>
        <dbReference type="Pfam" id="PF08385"/>
    </source>
</evidence>
<protein>
    <recommendedName>
        <fullName evidence="1">Dynein heavy chain tail domain-containing protein</fullName>
    </recommendedName>
</protein>
<dbReference type="STRING" id="75743.A0A401QB39"/>
<proteinExistence type="predicted"/>
<reference evidence="2 3" key="1">
    <citation type="journal article" date="2018" name="Nat. Ecol. Evol.">
        <title>Shark genomes provide insights into elasmobranch evolution and the origin of vertebrates.</title>
        <authorList>
            <person name="Hara Y"/>
            <person name="Yamaguchi K"/>
            <person name="Onimaru K"/>
            <person name="Kadota M"/>
            <person name="Koyanagi M"/>
            <person name="Keeley SD"/>
            <person name="Tatsumi K"/>
            <person name="Tanaka K"/>
            <person name="Motone F"/>
            <person name="Kageyama Y"/>
            <person name="Nozu R"/>
            <person name="Adachi N"/>
            <person name="Nishimura O"/>
            <person name="Nakagawa R"/>
            <person name="Tanegashima C"/>
            <person name="Kiyatake I"/>
            <person name="Matsumoto R"/>
            <person name="Murakumo K"/>
            <person name="Nishida K"/>
            <person name="Terakita A"/>
            <person name="Kuratani S"/>
            <person name="Sato K"/>
            <person name="Hyodo S Kuraku.S."/>
        </authorList>
    </citation>
    <scope>NUCLEOTIDE SEQUENCE [LARGE SCALE GENOMIC DNA]</scope>
</reference>
<evidence type="ECO:0000313" key="2">
    <source>
        <dbReference type="EMBL" id="GCB82604.1"/>
    </source>
</evidence>
<dbReference type="PANTHER" id="PTHR22878:SF63">
    <property type="entry name" value="DYNEIN AXONEMAL HEAVY CHAIN 10"/>
    <property type="match status" value="1"/>
</dbReference>
<dbReference type="PANTHER" id="PTHR22878">
    <property type="entry name" value="DYNEIN HEAVY CHAIN 6, AXONEMAL-LIKE-RELATED"/>
    <property type="match status" value="1"/>
</dbReference>
<dbReference type="AlphaFoldDB" id="A0A401QB39"/>
<name>A0A401QB39_SCYTO</name>
<dbReference type="InterPro" id="IPR026983">
    <property type="entry name" value="DHC"/>
</dbReference>
<accession>A0A401QB39</accession>
<feature type="non-terminal residue" evidence="2">
    <location>
        <position position="139"/>
    </location>
</feature>
<dbReference type="GO" id="GO:0045505">
    <property type="term" value="F:dynein intermediate chain binding"/>
    <property type="evidence" value="ECO:0007669"/>
    <property type="project" value="InterPro"/>
</dbReference>
<dbReference type="InterPro" id="IPR013594">
    <property type="entry name" value="Dynein_heavy_tail"/>
</dbReference>
<evidence type="ECO:0000313" key="3">
    <source>
        <dbReference type="Proteomes" id="UP000288216"/>
    </source>
</evidence>
<dbReference type="GO" id="GO:0051959">
    <property type="term" value="F:dynein light intermediate chain binding"/>
    <property type="evidence" value="ECO:0007669"/>
    <property type="project" value="InterPro"/>
</dbReference>
<dbReference type="GO" id="GO:0030286">
    <property type="term" value="C:dynein complex"/>
    <property type="evidence" value="ECO:0007669"/>
    <property type="project" value="InterPro"/>
</dbReference>
<keyword evidence="3" id="KW-1185">Reference proteome</keyword>
<sequence length="139" mass="16201">MRTYEDKLYEHWQSETNIKLHLLLKQSLLKKISVSATSLGSSAIAESSFSAHEDWYDANSTYDVNFAPELQEIIMESKYMEQLGFQIPQLARNVALQEQKFIRYTTGLNNMLHRYGKLMNSLSSAETKLMTEHIRELHR</sequence>
<gene>
    <name evidence="2" type="ORF">scyTo_0022699</name>
</gene>
<dbReference type="OrthoDB" id="64868at2759"/>
<feature type="domain" description="Dynein heavy chain tail" evidence="1">
    <location>
        <begin position="2"/>
        <end position="138"/>
    </location>
</feature>
<dbReference type="Pfam" id="PF08385">
    <property type="entry name" value="DHC_N1"/>
    <property type="match status" value="1"/>
</dbReference>
<dbReference type="GO" id="GO:0007018">
    <property type="term" value="P:microtubule-based movement"/>
    <property type="evidence" value="ECO:0007669"/>
    <property type="project" value="InterPro"/>
</dbReference>
<dbReference type="Proteomes" id="UP000288216">
    <property type="component" value="Unassembled WGS sequence"/>
</dbReference>
<organism evidence="2 3">
    <name type="scientific">Scyliorhinus torazame</name>
    <name type="common">Cloudy catshark</name>
    <name type="synonym">Catulus torazame</name>
    <dbReference type="NCBI Taxonomy" id="75743"/>
    <lineage>
        <taxon>Eukaryota</taxon>
        <taxon>Metazoa</taxon>
        <taxon>Chordata</taxon>
        <taxon>Craniata</taxon>
        <taxon>Vertebrata</taxon>
        <taxon>Chondrichthyes</taxon>
        <taxon>Elasmobranchii</taxon>
        <taxon>Galeomorphii</taxon>
        <taxon>Galeoidea</taxon>
        <taxon>Carcharhiniformes</taxon>
        <taxon>Scyliorhinidae</taxon>
        <taxon>Scyliorhinus</taxon>
    </lineage>
</organism>
<dbReference type="EMBL" id="BFAA01023589">
    <property type="protein sequence ID" value="GCB82604.1"/>
    <property type="molecule type" value="Genomic_DNA"/>
</dbReference>
<comment type="caution">
    <text evidence="2">The sequence shown here is derived from an EMBL/GenBank/DDBJ whole genome shotgun (WGS) entry which is preliminary data.</text>
</comment>